<organism evidence="1 2">
    <name type="scientific">Paxillus involutus ATCC 200175</name>
    <dbReference type="NCBI Taxonomy" id="664439"/>
    <lineage>
        <taxon>Eukaryota</taxon>
        <taxon>Fungi</taxon>
        <taxon>Dikarya</taxon>
        <taxon>Basidiomycota</taxon>
        <taxon>Agaricomycotina</taxon>
        <taxon>Agaricomycetes</taxon>
        <taxon>Agaricomycetidae</taxon>
        <taxon>Boletales</taxon>
        <taxon>Paxilineae</taxon>
        <taxon>Paxillaceae</taxon>
        <taxon>Paxillus</taxon>
    </lineage>
</organism>
<evidence type="ECO:0000313" key="2">
    <source>
        <dbReference type="Proteomes" id="UP000053647"/>
    </source>
</evidence>
<sequence>ISWGLKKQELVTLSTTEVEYIAATHTAKEIIWLRHLIGEVFHPLEHPMVLYGDNQSAIVLTKDGSYHARTKHIDI</sequence>
<evidence type="ECO:0000313" key="1">
    <source>
        <dbReference type="EMBL" id="KIJ10701.1"/>
    </source>
</evidence>
<protein>
    <recommendedName>
        <fullName evidence="3">Retrovirus-related Pol polyprotein from transposon TNT 1-94</fullName>
    </recommendedName>
</protein>
<name>A0A0C9TU20_PAXIN</name>
<dbReference type="HOGENOM" id="CLU_200113_0_0_1"/>
<gene>
    <name evidence="1" type="ORF">PAXINDRAFT_31639</name>
</gene>
<dbReference type="PANTHER" id="PTHR11439">
    <property type="entry name" value="GAG-POL-RELATED RETROTRANSPOSON"/>
    <property type="match status" value="1"/>
</dbReference>
<proteinExistence type="predicted"/>
<reference evidence="1 2" key="1">
    <citation type="submission" date="2014-06" db="EMBL/GenBank/DDBJ databases">
        <authorList>
            <consortium name="DOE Joint Genome Institute"/>
            <person name="Kuo A."/>
            <person name="Kohler A."/>
            <person name="Nagy L.G."/>
            <person name="Floudas D."/>
            <person name="Copeland A."/>
            <person name="Barry K.W."/>
            <person name="Cichocki N."/>
            <person name="Veneault-Fourrey C."/>
            <person name="LaButti K."/>
            <person name="Lindquist E.A."/>
            <person name="Lipzen A."/>
            <person name="Lundell T."/>
            <person name="Morin E."/>
            <person name="Murat C."/>
            <person name="Sun H."/>
            <person name="Tunlid A."/>
            <person name="Henrissat B."/>
            <person name="Grigoriev I.V."/>
            <person name="Hibbett D.S."/>
            <person name="Martin F."/>
            <person name="Nordberg H.P."/>
            <person name="Cantor M.N."/>
            <person name="Hua S.X."/>
        </authorList>
    </citation>
    <scope>NUCLEOTIDE SEQUENCE [LARGE SCALE GENOMIC DNA]</scope>
    <source>
        <strain evidence="1 2">ATCC 200175</strain>
    </source>
</reference>
<dbReference type="CDD" id="cd09272">
    <property type="entry name" value="RNase_HI_RT_Ty1"/>
    <property type="match status" value="1"/>
</dbReference>
<evidence type="ECO:0008006" key="3">
    <source>
        <dbReference type="Google" id="ProtNLM"/>
    </source>
</evidence>
<dbReference type="OrthoDB" id="2685291at2759"/>
<feature type="non-terminal residue" evidence="1">
    <location>
        <position position="1"/>
    </location>
</feature>
<accession>A0A0C9TU20</accession>
<feature type="non-terminal residue" evidence="1">
    <location>
        <position position="75"/>
    </location>
</feature>
<dbReference type="PANTHER" id="PTHR11439:SF463">
    <property type="entry name" value="REVERSE TRANSCRIPTASE TY1_COPIA-TYPE DOMAIN-CONTAINING PROTEIN"/>
    <property type="match status" value="1"/>
</dbReference>
<dbReference type="EMBL" id="KN819398">
    <property type="protein sequence ID" value="KIJ10701.1"/>
    <property type="molecule type" value="Genomic_DNA"/>
</dbReference>
<dbReference type="AlphaFoldDB" id="A0A0C9TU20"/>
<dbReference type="Proteomes" id="UP000053647">
    <property type="component" value="Unassembled WGS sequence"/>
</dbReference>
<reference evidence="2" key="2">
    <citation type="submission" date="2015-01" db="EMBL/GenBank/DDBJ databases">
        <title>Evolutionary Origins and Diversification of the Mycorrhizal Mutualists.</title>
        <authorList>
            <consortium name="DOE Joint Genome Institute"/>
            <consortium name="Mycorrhizal Genomics Consortium"/>
            <person name="Kohler A."/>
            <person name="Kuo A."/>
            <person name="Nagy L.G."/>
            <person name="Floudas D."/>
            <person name="Copeland A."/>
            <person name="Barry K.W."/>
            <person name="Cichocki N."/>
            <person name="Veneault-Fourrey C."/>
            <person name="LaButti K."/>
            <person name="Lindquist E.A."/>
            <person name="Lipzen A."/>
            <person name="Lundell T."/>
            <person name="Morin E."/>
            <person name="Murat C."/>
            <person name="Riley R."/>
            <person name="Ohm R."/>
            <person name="Sun H."/>
            <person name="Tunlid A."/>
            <person name="Henrissat B."/>
            <person name="Grigoriev I.V."/>
            <person name="Hibbett D.S."/>
            <person name="Martin F."/>
        </authorList>
    </citation>
    <scope>NUCLEOTIDE SEQUENCE [LARGE SCALE GENOMIC DNA]</scope>
    <source>
        <strain evidence="2">ATCC 200175</strain>
    </source>
</reference>
<keyword evidence="2" id="KW-1185">Reference proteome</keyword>